<organism evidence="1 2">
    <name type="scientific">Arsenophonus nasoniae</name>
    <name type="common">son-killer infecting Nasonia vitripennis</name>
    <dbReference type="NCBI Taxonomy" id="638"/>
    <lineage>
        <taxon>Bacteria</taxon>
        <taxon>Pseudomonadati</taxon>
        <taxon>Pseudomonadota</taxon>
        <taxon>Gammaproteobacteria</taxon>
        <taxon>Enterobacterales</taxon>
        <taxon>Morganellaceae</taxon>
        <taxon>Arsenophonus</taxon>
    </lineage>
</organism>
<gene>
    <name evidence="1" type="ORF">QE210_10925</name>
</gene>
<dbReference type="Pfam" id="PF06688">
    <property type="entry name" value="DUF1187"/>
    <property type="match status" value="1"/>
</dbReference>
<name>A0AA95GP37_9GAMM</name>
<accession>A0AA95GP37</accession>
<dbReference type="InterPro" id="IPR009572">
    <property type="entry name" value="DUF1187"/>
</dbReference>
<reference evidence="1" key="1">
    <citation type="submission" date="2023-04" db="EMBL/GenBank/DDBJ databases">
        <title>Genome dynamics across the evolutionary transition to endosymbiosis.</title>
        <authorList>
            <person name="Siozios S."/>
            <person name="Nadal-Jimenez P."/>
            <person name="Azagi T."/>
            <person name="Sprong H."/>
            <person name="Frost C.L."/>
            <person name="Parratt S.R."/>
            <person name="Taylor G."/>
            <person name="Brettell L."/>
            <person name="Lew K.C."/>
            <person name="Croft L."/>
            <person name="King K.C."/>
            <person name="Brockhurst M.A."/>
            <person name="Hypsa V."/>
            <person name="Novakova E."/>
            <person name="Darby A.C."/>
            <person name="Hurst G.D.D."/>
        </authorList>
    </citation>
    <scope>NUCLEOTIDE SEQUENCE</scope>
    <source>
        <strain evidence="1">APv</strain>
    </source>
</reference>
<protein>
    <submittedName>
        <fullName evidence="1">DUF1187 family protein</fullName>
    </submittedName>
</protein>
<sequence length="59" mass="6940">MKYQIEATIVKDGGEPVHWKRYSNTKLTKKECLKILGDDKHTRLENFSCEEVKSENKNK</sequence>
<evidence type="ECO:0000313" key="2">
    <source>
        <dbReference type="Proteomes" id="UP001177595"/>
    </source>
</evidence>
<proteinExistence type="predicted"/>
<dbReference type="EMBL" id="CP123504">
    <property type="protein sequence ID" value="WGM00390.1"/>
    <property type="molecule type" value="Genomic_DNA"/>
</dbReference>
<evidence type="ECO:0000313" key="1">
    <source>
        <dbReference type="EMBL" id="WGM00390.1"/>
    </source>
</evidence>
<dbReference type="AlphaFoldDB" id="A0AA95GP37"/>
<dbReference type="RefSeq" id="WP_280623983.1">
    <property type="nucleotide sequence ID" value="NZ_CP123504.1"/>
</dbReference>
<dbReference type="Proteomes" id="UP001177595">
    <property type="component" value="Chromosome"/>
</dbReference>